<name>A0A2R6XDY9_MARPO</name>
<dbReference type="Pfam" id="PF22528">
    <property type="entry name" value="PRMT_C"/>
    <property type="match status" value="1"/>
</dbReference>
<feature type="domain" description="Protein arginine N-methyltransferase" evidence="5">
    <location>
        <begin position="267"/>
        <end position="336"/>
    </location>
</feature>
<dbReference type="InterPro" id="IPR055135">
    <property type="entry name" value="PRMT_dom"/>
</dbReference>
<reference evidence="7" key="1">
    <citation type="journal article" date="2017" name="Cell">
        <title>Insights into land plant evolution garnered from the Marchantia polymorpha genome.</title>
        <authorList>
            <person name="Bowman J.L."/>
            <person name="Kohchi T."/>
            <person name="Yamato K.T."/>
            <person name="Jenkins J."/>
            <person name="Shu S."/>
            <person name="Ishizaki K."/>
            <person name="Yamaoka S."/>
            <person name="Nishihama R."/>
            <person name="Nakamura Y."/>
            <person name="Berger F."/>
            <person name="Adam C."/>
            <person name="Aki S.S."/>
            <person name="Althoff F."/>
            <person name="Araki T."/>
            <person name="Arteaga-Vazquez M.A."/>
            <person name="Balasubrmanian S."/>
            <person name="Barry K."/>
            <person name="Bauer D."/>
            <person name="Boehm C.R."/>
            <person name="Briginshaw L."/>
            <person name="Caballero-Perez J."/>
            <person name="Catarino B."/>
            <person name="Chen F."/>
            <person name="Chiyoda S."/>
            <person name="Chovatia M."/>
            <person name="Davies K.M."/>
            <person name="Delmans M."/>
            <person name="Demura T."/>
            <person name="Dierschke T."/>
            <person name="Dolan L."/>
            <person name="Dorantes-Acosta A.E."/>
            <person name="Eklund D.M."/>
            <person name="Florent S.N."/>
            <person name="Flores-Sandoval E."/>
            <person name="Fujiyama A."/>
            <person name="Fukuzawa H."/>
            <person name="Galik B."/>
            <person name="Grimanelli D."/>
            <person name="Grimwood J."/>
            <person name="Grossniklaus U."/>
            <person name="Hamada T."/>
            <person name="Haseloff J."/>
            <person name="Hetherington A.J."/>
            <person name="Higo A."/>
            <person name="Hirakawa Y."/>
            <person name="Hundley H.N."/>
            <person name="Ikeda Y."/>
            <person name="Inoue K."/>
            <person name="Inoue S.I."/>
            <person name="Ishida S."/>
            <person name="Jia Q."/>
            <person name="Kakita M."/>
            <person name="Kanazawa T."/>
            <person name="Kawai Y."/>
            <person name="Kawashima T."/>
            <person name="Kennedy M."/>
            <person name="Kinose K."/>
            <person name="Kinoshita T."/>
            <person name="Kohara Y."/>
            <person name="Koide E."/>
            <person name="Komatsu K."/>
            <person name="Kopischke S."/>
            <person name="Kubo M."/>
            <person name="Kyozuka J."/>
            <person name="Lagercrantz U."/>
            <person name="Lin S.S."/>
            <person name="Lindquist E."/>
            <person name="Lipzen A.M."/>
            <person name="Lu C.W."/>
            <person name="De Luna E."/>
            <person name="Martienssen R.A."/>
            <person name="Minamino N."/>
            <person name="Mizutani M."/>
            <person name="Mizutani M."/>
            <person name="Mochizuki N."/>
            <person name="Monte I."/>
            <person name="Mosher R."/>
            <person name="Nagasaki H."/>
            <person name="Nakagami H."/>
            <person name="Naramoto S."/>
            <person name="Nishitani K."/>
            <person name="Ohtani M."/>
            <person name="Okamoto T."/>
            <person name="Okumura M."/>
            <person name="Phillips J."/>
            <person name="Pollak B."/>
            <person name="Reinders A."/>
            <person name="Rovekamp M."/>
            <person name="Sano R."/>
            <person name="Sawa S."/>
            <person name="Schmid M.W."/>
            <person name="Shirakawa M."/>
            <person name="Solano R."/>
            <person name="Spunde A."/>
            <person name="Suetsugu N."/>
            <person name="Sugano S."/>
            <person name="Sugiyama A."/>
            <person name="Sun R."/>
            <person name="Suzuki Y."/>
            <person name="Takenaka M."/>
            <person name="Takezawa D."/>
            <person name="Tomogane H."/>
            <person name="Tsuzuki M."/>
            <person name="Ueda T."/>
            <person name="Umeda M."/>
            <person name="Ward J.M."/>
            <person name="Watanabe Y."/>
            <person name="Yazaki K."/>
            <person name="Yokoyama R."/>
            <person name="Yoshitake Y."/>
            <person name="Yotsui I."/>
            <person name="Zachgo S."/>
            <person name="Schmutz J."/>
        </authorList>
    </citation>
    <scope>NUCLEOTIDE SEQUENCE [LARGE SCALE GENOMIC DNA]</scope>
    <source>
        <strain evidence="7">Tak-1</strain>
    </source>
</reference>
<evidence type="ECO:0000256" key="1">
    <source>
        <dbReference type="ARBA" id="ARBA00022603"/>
    </source>
</evidence>
<proteinExistence type="predicted"/>
<keyword evidence="2 4" id="KW-0808">Transferase</keyword>
<keyword evidence="3 4" id="KW-0949">S-adenosyl-L-methionine</keyword>
<dbReference type="Gene3D" id="2.70.160.11">
    <property type="entry name" value="Hnrnp arginine n-methyltransferase1"/>
    <property type="match status" value="1"/>
</dbReference>
<evidence type="ECO:0000256" key="2">
    <source>
        <dbReference type="ARBA" id="ARBA00022679"/>
    </source>
</evidence>
<evidence type="ECO:0000259" key="5">
    <source>
        <dbReference type="Pfam" id="PF22528"/>
    </source>
</evidence>
<dbReference type="EMBL" id="KZ772693">
    <property type="protein sequence ID" value="PTQ44317.1"/>
    <property type="molecule type" value="Genomic_DNA"/>
</dbReference>
<evidence type="ECO:0000313" key="6">
    <source>
        <dbReference type="EMBL" id="PTQ44317.1"/>
    </source>
</evidence>
<dbReference type="PROSITE" id="PS51678">
    <property type="entry name" value="SAM_MT_PRMT"/>
    <property type="match status" value="1"/>
</dbReference>
<gene>
    <name evidence="6" type="ORF">MARPO_0021s0157</name>
</gene>
<organism evidence="6 7">
    <name type="scientific">Marchantia polymorpha</name>
    <name type="common">Common liverwort</name>
    <name type="synonym">Marchantia aquatica</name>
    <dbReference type="NCBI Taxonomy" id="3197"/>
    <lineage>
        <taxon>Eukaryota</taxon>
        <taxon>Viridiplantae</taxon>
        <taxon>Streptophyta</taxon>
        <taxon>Embryophyta</taxon>
        <taxon>Marchantiophyta</taxon>
        <taxon>Marchantiopsida</taxon>
        <taxon>Marchantiidae</taxon>
        <taxon>Marchantiales</taxon>
        <taxon>Marchantiaceae</taxon>
        <taxon>Marchantia</taxon>
    </lineage>
</organism>
<dbReference type="OrthoDB" id="412876at2759"/>
<dbReference type="Proteomes" id="UP000244005">
    <property type="component" value="Unassembled WGS sequence"/>
</dbReference>
<accession>A0A2R6XDY9</accession>
<dbReference type="SUPFAM" id="SSF53335">
    <property type="entry name" value="S-adenosyl-L-methionine-dependent methyltransferases"/>
    <property type="match status" value="2"/>
</dbReference>
<dbReference type="PANTHER" id="PTHR11006:SF4">
    <property type="entry name" value="PROTEIN ARGININE N-METHYLTRANSFERASE 7"/>
    <property type="match status" value="1"/>
</dbReference>
<keyword evidence="1 4" id="KW-0489">Methyltransferase</keyword>
<dbReference type="OMA" id="ENCIMEQ"/>
<evidence type="ECO:0000313" key="7">
    <source>
        <dbReference type="Proteomes" id="UP000244005"/>
    </source>
</evidence>
<keyword evidence="7" id="KW-1185">Reference proteome</keyword>
<dbReference type="AlphaFoldDB" id="A0A2R6XDY9"/>
<dbReference type="Gene3D" id="3.40.50.150">
    <property type="entry name" value="Vaccinia Virus protein VP39"/>
    <property type="match status" value="1"/>
</dbReference>
<protein>
    <recommendedName>
        <fullName evidence="5">Protein arginine N-methyltransferase domain-containing protein</fullName>
    </recommendedName>
</protein>
<dbReference type="InterPro" id="IPR029063">
    <property type="entry name" value="SAM-dependent_MTases_sf"/>
</dbReference>
<dbReference type="GO" id="GO:0032259">
    <property type="term" value="P:methylation"/>
    <property type="evidence" value="ECO:0007669"/>
    <property type="project" value="UniProtKB-KW"/>
</dbReference>
<sequence>MKSEMAAVSENCIMEQRLNPLTGQSEWIVVKLQSESEVDKYDDFGALNERGGSLGHTLYLDMLNDVERNSAYDQAIRKVVAEGAHHVLDIGAGTGLLSMMASRAMRDAVQSRQLENEGDAVIASRVVSGKVTACESYLPMVRLARKLLRANNIGASVRLVHKRSDEMEIGVDLSSPADVLVSEILDSELIGEGLIPTLRHAHAHLLSPVARSVPHRAVLYAQLVECDYLRRRCDLSGCEAEVDDGLRLDVSKSREWYSGFSRAMHVDPLVSHLKVLSEPFEVFQFNFCEVPANHREHALNVPITNSGNVHALISWWKLDLDDEGTITYSTAPAWTREGIVIDGEITGDNVFGTFLETM</sequence>
<dbReference type="PANTHER" id="PTHR11006">
    <property type="entry name" value="PROTEIN ARGININE N-METHYLTRANSFERASE"/>
    <property type="match status" value="1"/>
</dbReference>
<dbReference type="InterPro" id="IPR025799">
    <property type="entry name" value="Arg_MeTrfase"/>
</dbReference>
<dbReference type="FunFam" id="3.40.50.150:FF:000167">
    <property type="entry name" value="Protein arginine N-methyltransferase"/>
    <property type="match status" value="1"/>
</dbReference>
<dbReference type="GO" id="GO:0016274">
    <property type="term" value="F:protein-arginine N-methyltransferase activity"/>
    <property type="evidence" value="ECO:0007669"/>
    <property type="project" value="InterPro"/>
</dbReference>
<evidence type="ECO:0000256" key="3">
    <source>
        <dbReference type="ARBA" id="ARBA00022691"/>
    </source>
</evidence>
<evidence type="ECO:0000256" key="4">
    <source>
        <dbReference type="PROSITE-ProRule" id="PRU01015"/>
    </source>
</evidence>